<comment type="caution">
    <text evidence="3">The sequence shown here is derived from an EMBL/GenBank/DDBJ whole genome shotgun (WGS) entry which is preliminary data.</text>
</comment>
<name>A0ABT9DAA3_9CELL</name>
<dbReference type="RefSeq" id="WP_304600833.1">
    <property type="nucleotide sequence ID" value="NZ_JAUQYP010000001.1"/>
</dbReference>
<reference evidence="3 4" key="1">
    <citation type="submission" date="2023-07" db="EMBL/GenBank/DDBJ databases">
        <title>Description of novel actinomycetes strains, isolated from tidal flat sediment.</title>
        <authorList>
            <person name="Lu C."/>
        </authorList>
    </citation>
    <scope>NUCLEOTIDE SEQUENCE [LARGE SCALE GENOMIC DNA]</scope>
    <source>
        <strain evidence="3 4">SYSU T00b441</strain>
    </source>
</reference>
<organism evidence="3 4">
    <name type="scientific">Actinotalea lenta</name>
    <dbReference type="NCBI Taxonomy" id="3064654"/>
    <lineage>
        <taxon>Bacteria</taxon>
        <taxon>Bacillati</taxon>
        <taxon>Actinomycetota</taxon>
        <taxon>Actinomycetes</taxon>
        <taxon>Micrococcales</taxon>
        <taxon>Cellulomonadaceae</taxon>
        <taxon>Actinotalea</taxon>
    </lineage>
</organism>
<evidence type="ECO:0000313" key="4">
    <source>
        <dbReference type="Proteomes" id="UP001232536"/>
    </source>
</evidence>
<dbReference type="EMBL" id="JAUQYP010000001">
    <property type="protein sequence ID" value="MDO8107199.1"/>
    <property type="molecule type" value="Genomic_DNA"/>
</dbReference>
<keyword evidence="4" id="KW-1185">Reference proteome</keyword>
<protein>
    <submittedName>
        <fullName evidence="3">Uncharacterized protein</fullName>
    </submittedName>
</protein>
<evidence type="ECO:0000256" key="1">
    <source>
        <dbReference type="SAM" id="MobiDB-lite"/>
    </source>
</evidence>
<gene>
    <name evidence="3" type="ORF">Q6348_08320</name>
</gene>
<keyword evidence="2" id="KW-1133">Transmembrane helix</keyword>
<keyword evidence="2" id="KW-0472">Membrane</keyword>
<proteinExistence type="predicted"/>
<feature type="region of interest" description="Disordered" evidence="1">
    <location>
        <begin position="1"/>
        <end position="37"/>
    </location>
</feature>
<sequence length="100" mass="9661">MGRHAAPGPPDAPDSPAANPGPTAPERSGLAPPGHSEARAVLGPWGSLIAGLATGAAAGGVLWWAGQPPSTAALVAGGAVVVVLVAAWVARTVTGRHPVQ</sequence>
<keyword evidence="2" id="KW-0812">Transmembrane</keyword>
<accession>A0ABT9DAA3</accession>
<feature type="transmembrane region" description="Helical" evidence="2">
    <location>
        <begin position="45"/>
        <end position="65"/>
    </location>
</feature>
<dbReference type="Proteomes" id="UP001232536">
    <property type="component" value="Unassembled WGS sequence"/>
</dbReference>
<feature type="transmembrane region" description="Helical" evidence="2">
    <location>
        <begin position="71"/>
        <end position="90"/>
    </location>
</feature>
<evidence type="ECO:0000256" key="2">
    <source>
        <dbReference type="SAM" id="Phobius"/>
    </source>
</evidence>
<evidence type="ECO:0000313" key="3">
    <source>
        <dbReference type="EMBL" id="MDO8107199.1"/>
    </source>
</evidence>